<accession>A0A917H4M0</accession>
<evidence type="ECO:0000313" key="1">
    <source>
        <dbReference type="EMBL" id="GGG67418.1"/>
    </source>
</evidence>
<reference evidence="1" key="2">
    <citation type="submission" date="2020-09" db="EMBL/GenBank/DDBJ databases">
        <authorList>
            <person name="Sun Q."/>
            <person name="Zhou Y."/>
        </authorList>
    </citation>
    <scope>NUCLEOTIDE SEQUENCE</scope>
    <source>
        <strain evidence="1">CGMCC 1.12187</strain>
    </source>
</reference>
<dbReference type="AlphaFoldDB" id="A0A917H4M0"/>
<comment type="caution">
    <text evidence="1">The sequence shown here is derived from an EMBL/GenBank/DDBJ whole genome shotgun (WGS) entry which is preliminary data.</text>
</comment>
<dbReference type="EMBL" id="BMEQ01000027">
    <property type="protein sequence ID" value="GGG67418.1"/>
    <property type="molecule type" value="Genomic_DNA"/>
</dbReference>
<organism evidence="1 2">
    <name type="scientific">Kocuria dechangensis</name>
    <dbReference type="NCBI Taxonomy" id="1176249"/>
    <lineage>
        <taxon>Bacteria</taxon>
        <taxon>Bacillati</taxon>
        <taxon>Actinomycetota</taxon>
        <taxon>Actinomycetes</taxon>
        <taxon>Micrococcales</taxon>
        <taxon>Micrococcaceae</taxon>
        <taxon>Kocuria</taxon>
    </lineage>
</organism>
<reference evidence="1" key="1">
    <citation type="journal article" date="2014" name="Int. J. Syst. Evol. Microbiol.">
        <title>Complete genome sequence of Corynebacterium casei LMG S-19264T (=DSM 44701T), isolated from a smear-ripened cheese.</title>
        <authorList>
            <consortium name="US DOE Joint Genome Institute (JGI-PGF)"/>
            <person name="Walter F."/>
            <person name="Albersmeier A."/>
            <person name="Kalinowski J."/>
            <person name="Ruckert C."/>
        </authorList>
    </citation>
    <scope>NUCLEOTIDE SEQUENCE</scope>
    <source>
        <strain evidence="1">CGMCC 1.12187</strain>
    </source>
</reference>
<protein>
    <submittedName>
        <fullName evidence="1">Uncharacterized protein</fullName>
    </submittedName>
</protein>
<dbReference type="Proteomes" id="UP000638848">
    <property type="component" value="Unassembled WGS sequence"/>
</dbReference>
<name>A0A917H4M0_9MICC</name>
<evidence type="ECO:0000313" key="2">
    <source>
        <dbReference type="Proteomes" id="UP000638848"/>
    </source>
</evidence>
<gene>
    <name evidence="1" type="ORF">GCM10011374_34600</name>
</gene>
<sequence>MHVPPEPRLGRHMMLREGSELLGLALRGEEVVYDYVLAKEGEHK</sequence>
<proteinExistence type="predicted"/>
<keyword evidence="2" id="KW-1185">Reference proteome</keyword>